<sequence>MSSYQNLRAIVIDAVREYCAEHYFRPYIWVEVDSACRVPTEYVKDGMIILDIDDEAVRGFQMNDEYLSFEARFGDETDSMEIVVPLNRVVHVAAAEQAVEGASFMASPTSPELLEKLTGSSVAPRRPMRIK</sequence>
<organism evidence="1 2">
    <name type="scientific">Sutterella seckii</name>
    <dbReference type="NCBI Taxonomy" id="1944635"/>
    <lineage>
        <taxon>Bacteria</taxon>
        <taxon>Pseudomonadati</taxon>
        <taxon>Pseudomonadota</taxon>
        <taxon>Betaproteobacteria</taxon>
        <taxon>Burkholderiales</taxon>
        <taxon>Sutterellaceae</taxon>
        <taxon>Sutterella</taxon>
    </lineage>
</organism>
<dbReference type="Proteomes" id="UP000430564">
    <property type="component" value="Unassembled WGS sequence"/>
</dbReference>
<reference evidence="1 2" key="1">
    <citation type="submission" date="2019-10" db="EMBL/GenBank/DDBJ databases">
        <title>Genome diversity of Sutterella seckii.</title>
        <authorList>
            <person name="Chaplin A.V."/>
            <person name="Sokolova S.R."/>
            <person name="Mosin K.A."/>
            <person name="Ivanova E.L."/>
            <person name="Kochetkova T.O."/>
            <person name="Goltsov A.Y."/>
            <person name="Trofimov D.Y."/>
            <person name="Efimov B.A."/>
        </authorList>
    </citation>
    <scope>NUCLEOTIDE SEQUENCE [LARGE SCALE GENOMIC DNA]</scope>
    <source>
        <strain evidence="1 2">ASD393</strain>
    </source>
</reference>
<gene>
    <name evidence="1" type="ORF">GBM95_01960</name>
</gene>
<dbReference type="Pfam" id="PF04386">
    <property type="entry name" value="SspB"/>
    <property type="match status" value="1"/>
</dbReference>
<accession>A0A6I1F3Z4</accession>
<dbReference type="SUPFAM" id="SSF101738">
    <property type="entry name" value="SspB-like"/>
    <property type="match status" value="1"/>
</dbReference>
<proteinExistence type="predicted"/>
<dbReference type="InterPro" id="IPR007481">
    <property type="entry name" value="SspB"/>
</dbReference>
<dbReference type="AlphaFoldDB" id="A0A6I1F3Z4"/>
<dbReference type="PANTHER" id="PTHR37486">
    <property type="entry name" value="STRINGENT STARVATION PROTEIN B"/>
    <property type="match status" value="1"/>
</dbReference>
<protein>
    <recommendedName>
        <fullName evidence="3">Stringent starvation protein B</fullName>
    </recommendedName>
</protein>
<dbReference type="PANTHER" id="PTHR37486:SF1">
    <property type="entry name" value="STRINGENT STARVATION PROTEIN B"/>
    <property type="match status" value="1"/>
</dbReference>
<comment type="caution">
    <text evidence="1">The sequence shown here is derived from an EMBL/GenBank/DDBJ whole genome shotgun (WGS) entry which is preliminary data.</text>
</comment>
<dbReference type="InterPro" id="IPR036760">
    <property type="entry name" value="SspB-like_sf"/>
</dbReference>
<evidence type="ECO:0008006" key="3">
    <source>
        <dbReference type="Google" id="ProtNLM"/>
    </source>
</evidence>
<dbReference type="Gene3D" id="2.30.30.220">
    <property type="entry name" value="SspB-like"/>
    <property type="match status" value="1"/>
</dbReference>
<name>A0A6I1F3Z4_9BURK</name>
<evidence type="ECO:0000313" key="1">
    <source>
        <dbReference type="EMBL" id="KAB7662863.1"/>
    </source>
</evidence>
<dbReference type="RefSeq" id="WP_152157537.1">
    <property type="nucleotide sequence ID" value="NZ_WEHX01000004.1"/>
</dbReference>
<dbReference type="EMBL" id="WEHX01000004">
    <property type="protein sequence ID" value="KAB7662863.1"/>
    <property type="molecule type" value="Genomic_DNA"/>
</dbReference>
<evidence type="ECO:0000313" key="2">
    <source>
        <dbReference type="Proteomes" id="UP000430564"/>
    </source>
</evidence>
<dbReference type="OrthoDB" id="9797358at2"/>